<evidence type="ECO:0000256" key="4">
    <source>
        <dbReference type="ARBA" id="ARBA00023136"/>
    </source>
</evidence>
<dbReference type="Pfam" id="PF01061">
    <property type="entry name" value="ABC2_membrane"/>
    <property type="match status" value="1"/>
</dbReference>
<dbReference type="AlphaFoldDB" id="A0A239MST3"/>
<dbReference type="InterPro" id="IPR013525">
    <property type="entry name" value="ABC2_TM"/>
</dbReference>
<name>A0A239MST3_9ACTN</name>
<keyword evidence="5" id="KW-0813">Transport</keyword>
<evidence type="ECO:0000256" key="2">
    <source>
        <dbReference type="ARBA" id="ARBA00022692"/>
    </source>
</evidence>
<sequence>MGDQPHPASPIPPIQRRPTPRGDRPVSETVTRTPAPPLRTRQPSATQLGLSRAAIETRMFFREKDAVIFTFSFPIVLLVIFGSIFAGDLEGTGLTVSQLYVASLIGSAAMTGFQNLGINIAGDRDDGTLKRLRGTPLPPGSYFVGKALNTLFISFLQVVILLAIGVTMFGLELPSEAGRWVTFAWVFVLGVLGSSLLGIAVSSLPRSAKSASAVISMPFVVLQFISGVFIPISELPSWLVNIASVFPLKWMCQGFRSVFLGDAGATLEIAKSYELDRVALVLGAWVIGGLVLCLMTFRWKSRRDG</sequence>
<dbReference type="GO" id="GO:0140359">
    <property type="term" value="F:ABC-type transporter activity"/>
    <property type="evidence" value="ECO:0007669"/>
    <property type="project" value="InterPro"/>
</dbReference>
<keyword evidence="5" id="KW-1003">Cell membrane</keyword>
<evidence type="ECO:0000313" key="9">
    <source>
        <dbReference type="Proteomes" id="UP000198282"/>
    </source>
</evidence>
<dbReference type="GO" id="GO:0005886">
    <property type="term" value="C:plasma membrane"/>
    <property type="evidence" value="ECO:0007669"/>
    <property type="project" value="UniProtKB-SubCell"/>
</dbReference>
<dbReference type="InterPro" id="IPR051784">
    <property type="entry name" value="Nod_factor_ABC_transporter"/>
</dbReference>
<reference evidence="8 9" key="1">
    <citation type="submission" date="2017-06" db="EMBL/GenBank/DDBJ databases">
        <authorList>
            <person name="Kim H.J."/>
            <person name="Triplett B.A."/>
        </authorList>
    </citation>
    <scope>NUCLEOTIDE SEQUENCE [LARGE SCALE GENOMIC DNA]</scope>
    <source>
        <strain evidence="8 9">CGMCC 4.2132</strain>
    </source>
</reference>
<feature type="transmembrane region" description="Helical" evidence="5">
    <location>
        <begin position="278"/>
        <end position="297"/>
    </location>
</feature>
<dbReference type="PANTHER" id="PTHR43229:SF6">
    <property type="entry name" value="ABC-TYPE MULTIDRUG TRANSPORT SYSTEM, PERMEASE COMPONENT"/>
    <property type="match status" value="1"/>
</dbReference>
<dbReference type="InterPro" id="IPR047817">
    <property type="entry name" value="ABC2_TM_bact-type"/>
</dbReference>
<feature type="transmembrane region" description="Helical" evidence="5">
    <location>
        <begin position="213"/>
        <end position="232"/>
    </location>
</feature>
<organism evidence="8 9">
    <name type="scientific">Streptosporangium subroseum</name>
    <dbReference type="NCBI Taxonomy" id="106412"/>
    <lineage>
        <taxon>Bacteria</taxon>
        <taxon>Bacillati</taxon>
        <taxon>Actinomycetota</taxon>
        <taxon>Actinomycetes</taxon>
        <taxon>Streptosporangiales</taxon>
        <taxon>Streptosporangiaceae</taxon>
        <taxon>Streptosporangium</taxon>
    </lineage>
</organism>
<keyword evidence="9" id="KW-1185">Reference proteome</keyword>
<dbReference type="Proteomes" id="UP000198282">
    <property type="component" value="Unassembled WGS sequence"/>
</dbReference>
<proteinExistence type="inferred from homology"/>
<evidence type="ECO:0000256" key="5">
    <source>
        <dbReference type="RuleBase" id="RU361157"/>
    </source>
</evidence>
<feature type="transmembrane region" description="Helical" evidence="5">
    <location>
        <begin position="66"/>
        <end position="87"/>
    </location>
</feature>
<feature type="domain" description="ABC transmembrane type-2" evidence="7">
    <location>
        <begin position="65"/>
        <end position="300"/>
    </location>
</feature>
<comment type="similarity">
    <text evidence="5">Belongs to the ABC-2 integral membrane protein family.</text>
</comment>
<accession>A0A239MST3</accession>
<evidence type="ECO:0000256" key="1">
    <source>
        <dbReference type="ARBA" id="ARBA00004141"/>
    </source>
</evidence>
<evidence type="ECO:0000259" key="7">
    <source>
        <dbReference type="PROSITE" id="PS51012"/>
    </source>
</evidence>
<dbReference type="EMBL" id="FZOD01000044">
    <property type="protein sequence ID" value="SNT44909.1"/>
    <property type="molecule type" value="Genomic_DNA"/>
</dbReference>
<feature type="transmembrane region" description="Helical" evidence="5">
    <location>
        <begin position="183"/>
        <end position="201"/>
    </location>
</feature>
<evidence type="ECO:0000256" key="3">
    <source>
        <dbReference type="ARBA" id="ARBA00022989"/>
    </source>
</evidence>
<feature type="transmembrane region" description="Helical" evidence="5">
    <location>
        <begin position="99"/>
        <end position="122"/>
    </location>
</feature>
<dbReference type="PANTHER" id="PTHR43229">
    <property type="entry name" value="NODULATION PROTEIN J"/>
    <property type="match status" value="1"/>
</dbReference>
<keyword evidence="4 5" id="KW-0472">Membrane</keyword>
<feature type="region of interest" description="Disordered" evidence="6">
    <location>
        <begin position="1"/>
        <end position="46"/>
    </location>
</feature>
<keyword evidence="2 5" id="KW-0812">Transmembrane</keyword>
<gene>
    <name evidence="8" type="ORF">SAMN05216276_104435</name>
</gene>
<evidence type="ECO:0000256" key="6">
    <source>
        <dbReference type="SAM" id="MobiDB-lite"/>
    </source>
</evidence>
<keyword evidence="3 5" id="KW-1133">Transmembrane helix</keyword>
<dbReference type="PROSITE" id="PS51012">
    <property type="entry name" value="ABC_TM2"/>
    <property type="match status" value="1"/>
</dbReference>
<evidence type="ECO:0000313" key="8">
    <source>
        <dbReference type="EMBL" id="SNT44909.1"/>
    </source>
</evidence>
<protein>
    <recommendedName>
        <fullName evidence="5">Transport permease protein</fullName>
    </recommendedName>
</protein>
<feature type="transmembrane region" description="Helical" evidence="5">
    <location>
        <begin position="143"/>
        <end position="171"/>
    </location>
</feature>
<comment type="subcellular location">
    <subcellularLocation>
        <location evidence="5">Cell membrane</location>
        <topology evidence="5">Multi-pass membrane protein</topology>
    </subcellularLocation>
    <subcellularLocation>
        <location evidence="1">Membrane</location>
        <topology evidence="1">Multi-pass membrane protein</topology>
    </subcellularLocation>
</comment>